<evidence type="ECO:0000313" key="2">
    <source>
        <dbReference type="Proteomes" id="UP000018004"/>
    </source>
</evidence>
<dbReference type="PATRIC" id="fig|1341181.4.peg.551"/>
<accession>V6SV62</accession>
<dbReference type="EMBL" id="AVGG01000001">
    <property type="protein sequence ID" value="ESU30062.1"/>
    <property type="molecule type" value="Genomic_DNA"/>
</dbReference>
<dbReference type="InterPro" id="IPR018550">
    <property type="entry name" value="Lipid-A_deacylase-rel"/>
</dbReference>
<evidence type="ECO:0000313" key="1">
    <source>
        <dbReference type="EMBL" id="ESU30062.1"/>
    </source>
</evidence>
<name>V6SV62_9FLAO</name>
<dbReference type="Pfam" id="PF09411">
    <property type="entry name" value="PagL"/>
    <property type="match status" value="1"/>
</dbReference>
<keyword evidence="2" id="KW-1185">Reference proteome</keyword>
<evidence type="ECO:0008006" key="3">
    <source>
        <dbReference type="Google" id="ProtNLM"/>
    </source>
</evidence>
<proteinExistence type="predicted"/>
<gene>
    <name evidence="1" type="ORF">FLJC2902T_05550</name>
</gene>
<reference evidence="1 2" key="1">
    <citation type="submission" date="2013-08" db="EMBL/GenBank/DDBJ databases">
        <title>Flavobacterium limnosediminis JC2902 genome sequencing.</title>
        <authorList>
            <person name="Lee K."/>
            <person name="Yi H."/>
            <person name="Park S."/>
            <person name="Chun J."/>
        </authorList>
    </citation>
    <scope>NUCLEOTIDE SEQUENCE [LARGE SCALE GENOMIC DNA]</scope>
    <source>
        <strain evidence="1 2">JC2902</strain>
    </source>
</reference>
<dbReference type="AlphaFoldDB" id="V6SV62"/>
<protein>
    <recommendedName>
        <fullName evidence="3">Lipid A 3-O-deacylase PagL</fullName>
    </recommendedName>
</protein>
<dbReference type="OrthoDB" id="1200606at2"/>
<dbReference type="RefSeq" id="WP_023578239.1">
    <property type="nucleotide sequence ID" value="NZ_AVGG01000001.1"/>
</dbReference>
<organism evidence="1 2">
    <name type="scientific">Flavobacterium limnosediminis JC2902</name>
    <dbReference type="NCBI Taxonomy" id="1341181"/>
    <lineage>
        <taxon>Bacteria</taxon>
        <taxon>Pseudomonadati</taxon>
        <taxon>Bacteroidota</taxon>
        <taxon>Flavobacteriia</taxon>
        <taxon>Flavobacteriales</taxon>
        <taxon>Flavobacteriaceae</taxon>
        <taxon>Flavobacterium</taxon>
    </lineage>
</organism>
<comment type="caution">
    <text evidence="1">The sequence shown here is derived from an EMBL/GenBank/DDBJ whole genome shotgun (WGS) entry which is preliminary data.</text>
</comment>
<dbReference type="Gene3D" id="2.40.160.20">
    <property type="match status" value="1"/>
</dbReference>
<dbReference type="eggNOG" id="ENOG5032RP6">
    <property type="taxonomic scope" value="Bacteria"/>
</dbReference>
<sequence length="204" mass="23461">MNTKRLFISVLLFHFFVAYSQQEKKPFVLGFAYGMGEELNSKDYYYTNSFYKIHLGYTFKTGKHFSYEVVVQPEVNFGTHQLLNKYFVQPDEPDYEALREEYTQLKDVNDYILNIGIIVRTPISKEFSVYVLGSIGPMITDTQTERLSEGFAFSDVIALGLSLKISTVYFDVRPSLRHVSNGGFQGSNSGYNTKNIEFQFSFAL</sequence>
<dbReference type="Proteomes" id="UP000018004">
    <property type="component" value="Unassembled WGS sequence"/>
</dbReference>